<feature type="transmembrane region" description="Helical" evidence="11">
    <location>
        <begin position="284"/>
        <end position="302"/>
    </location>
</feature>
<comment type="caution">
    <text evidence="13">The sequence shown here is derived from an EMBL/GenBank/DDBJ whole genome shotgun (WGS) entry which is preliminary data.</text>
</comment>
<evidence type="ECO:0000256" key="5">
    <source>
        <dbReference type="ARBA" id="ARBA00022692"/>
    </source>
</evidence>
<keyword evidence="9" id="KW-0482">Metalloprotease</keyword>
<evidence type="ECO:0000256" key="1">
    <source>
        <dbReference type="ARBA" id="ARBA00001947"/>
    </source>
</evidence>
<dbReference type="Proteomes" id="UP000236642">
    <property type="component" value="Unassembled WGS sequence"/>
</dbReference>
<dbReference type="SMART" id="SM00228">
    <property type="entry name" value="PDZ"/>
    <property type="match status" value="1"/>
</dbReference>
<comment type="subcellular location">
    <subcellularLocation>
        <location evidence="2">Membrane</location>
        <topology evidence="2">Multi-pass membrane protein</topology>
    </subcellularLocation>
</comment>
<dbReference type="GO" id="GO:0004222">
    <property type="term" value="F:metalloendopeptidase activity"/>
    <property type="evidence" value="ECO:0007669"/>
    <property type="project" value="InterPro"/>
</dbReference>
<comment type="cofactor">
    <cofactor evidence="1">
        <name>Zn(2+)</name>
        <dbReference type="ChEBI" id="CHEBI:29105"/>
    </cofactor>
</comment>
<accession>A0A2H5Y9V5</accession>
<evidence type="ECO:0000256" key="2">
    <source>
        <dbReference type="ARBA" id="ARBA00004141"/>
    </source>
</evidence>
<keyword evidence="8 11" id="KW-1133">Transmembrane helix</keyword>
<dbReference type="GO" id="GO:0006508">
    <property type="term" value="P:proteolysis"/>
    <property type="evidence" value="ECO:0007669"/>
    <property type="project" value="UniProtKB-KW"/>
</dbReference>
<evidence type="ECO:0000256" key="8">
    <source>
        <dbReference type="ARBA" id="ARBA00022989"/>
    </source>
</evidence>
<dbReference type="PROSITE" id="PS50106">
    <property type="entry name" value="PDZ"/>
    <property type="match status" value="1"/>
</dbReference>
<dbReference type="EMBL" id="BEHY01000134">
    <property type="protein sequence ID" value="GBD10239.1"/>
    <property type="molecule type" value="Genomic_DNA"/>
</dbReference>
<dbReference type="InterPro" id="IPR004387">
    <property type="entry name" value="Pept_M50_Zn"/>
</dbReference>
<evidence type="ECO:0000256" key="4">
    <source>
        <dbReference type="ARBA" id="ARBA00022670"/>
    </source>
</evidence>
<keyword evidence="5 11" id="KW-0812">Transmembrane</keyword>
<feature type="domain" description="PDZ" evidence="12">
    <location>
        <begin position="121"/>
        <end position="184"/>
    </location>
</feature>
<dbReference type="PANTHER" id="PTHR42837">
    <property type="entry name" value="REGULATOR OF SIGMA-E PROTEASE RSEP"/>
    <property type="match status" value="1"/>
</dbReference>
<evidence type="ECO:0000259" key="12">
    <source>
        <dbReference type="PROSITE" id="PS50106"/>
    </source>
</evidence>
<gene>
    <name evidence="13" type="primary">rasP</name>
    <name evidence="13" type="ORF">HRbin22_02506</name>
</gene>
<evidence type="ECO:0000313" key="13">
    <source>
        <dbReference type="EMBL" id="GBD10239.1"/>
    </source>
</evidence>
<feature type="transmembrane region" description="Helical" evidence="11">
    <location>
        <begin position="332"/>
        <end position="350"/>
    </location>
</feature>
<proteinExistence type="inferred from homology"/>
<comment type="similarity">
    <text evidence="3">Belongs to the peptidase M50B family.</text>
</comment>
<feature type="transmembrane region" description="Helical" evidence="11">
    <location>
        <begin position="97"/>
        <end position="121"/>
    </location>
</feature>
<dbReference type="Pfam" id="PF02163">
    <property type="entry name" value="Peptidase_M50"/>
    <property type="match status" value="1"/>
</dbReference>
<evidence type="ECO:0000256" key="7">
    <source>
        <dbReference type="ARBA" id="ARBA00022833"/>
    </source>
</evidence>
<dbReference type="InterPro" id="IPR001478">
    <property type="entry name" value="PDZ"/>
</dbReference>
<dbReference type="InterPro" id="IPR036034">
    <property type="entry name" value="PDZ_sf"/>
</dbReference>
<evidence type="ECO:0000256" key="9">
    <source>
        <dbReference type="ARBA" id="ARBA00023049"/>
    </source>
</evidence>
<dbReference type="Gene3D" id="2.30.42.10">
    <property type="match status" value="1"/>
</dbReference>
<keyword evidence="4 13" id="KW-0645">Protease</keyword>
<dbReference type="EC" id="3.4.24.-" evidence="13"/>
<evidence type="ECO:0000256" key="11">
    <source>
        <dbReference type="SAM" id="Phobius"/>
    </source>
</evidence>
<sequence length="362" mass="38979">MAEPMIGVPWGILGFLLVLGPLIFFHELGHLLTAKLGGVAVEEFGFGFPPRLVTLGRWGETVLSLNAIPFGGFVRLRGEDDPEVPDGFAARPWPWRLLILAAGPLMNMLVAWGVLILVFLLGVPSPQVQIQEVAPDSPAARAGLRSGDLILALDGVSVSTTEEVRRLAQERRGQTVTLRIRRDGAEREVSVYVRPEPPPGQGAMGVIIATVPDYTRIQRFGVSGAILRGTAMFATLTGQLFSLPARIVLGLAPLRVLQPAGPVRIGAEAGEALQTSVEMGSPDVFLTFIALISLAIAFTNLLPIPALDGGRILFVLVEAIRGRRVDPRREQVIHLIGFFLLLTLLVFLTVREVGELSRPAGP</sequence>
<dbReference type="AlphaFoldDB" id="A0A2H5Y9V5"/>
<dbReference type="SUPFAM" id="SSF50156">
    <property type="entry name" value="PDZ domain-like"/>
    <property type="match status" value="1"/>
</dbReference>
<dbReference type="InterPro" id="IPR041489">
    <property type="entry name" value="PDZ_6"/>
</dbReference>
<evidence type="ECO:0000313" key="14">
    <source>
        <dbReference type="Proteomes" id="UP000236642"/>
    </source>
</evidence>
<evidence type="ECO:0000256" key="6">
    <source>
        <dbReference type="ARBA" id="ARBA00022801"/>
    </source>
</evidence>
<evidence type="ECO:0000256" key="10">
    <source>
        <dbReference type="ARBA" id="ARBA00023136"/>
    </source>
</evidence>
<evidence type="ECO:0000256" key="3">
    <source>
        <dbReference type="ARBA" id="ARBA00007931"/>
    </source>
</evidence>
<organism evidence="13 14">
    <name type="scientific">Candidatus Thermoflexus japonica</name>
    <dbReference type="NCBI Taxonomy" id="2035417"/>
    <lineage>
        <taxon>Bacteria</taxon>
        <taxon>Bacillati</taxon>
        <taxon>Chloroflexota</taxon>
        <taxon>Thermoflexia</taxon>
        <taxon>Thermoflexales</taxon>
        <taxon>Thermoflexaceae</taxon>
        <taxon>Thermoflexus</taxon>
    </lineage>
</organism>
<keyword evidence="10 11" id="KW-0472">Membrane</keyword>
<dbReference type="InterPro" id="IPR008915">
    <property type="entry name" value="Peptidase_M50"/>
</dbReference>
<dbReference type="CDD" id="cd06779">
    <property type="entry name" value="cpPDZ_Deg_HtrA-like"/>
    <property type="match status" value="1"/>
</dbReference>
<dbReference type="CDD" id="cd06163">
    <property type="entry name" value="S2P-M50_PDZ_RseP-like"/>
    <property type="match status" value="1"/>
</dbReference>
<dbReference type="Pfam" id="PF17820">
    <property type="entry name" value="PDZ_6"/>
    <property type="match status" value="1"/>
</dbReference>
<keyword evidence="6 13" id="KW-0378">Hydrolase</keyword>
<keyword evidence="7" id="KW-0862">Zinc</keyword>
<reference evidence="14" key="1">
    <citation type="submission" date="2017-09" db="EMBL/GenBank/DDBJ databases">
        <title>Metaegenomics of thermophilic ammonia-oxidizing enrichment culture.</title>
        <authorList>
            <person name="Kato S."/>
            <person name="Suzuki K."/>
        </authorList>
    </citation>
    <scope>NUCLEOTIDE SEQUENCE [LARGE SCALE GENOMIC DNA]</scope>
</reference>
<protein>
    <submittedName>
        <fullName evidence="13">Regulator of sigma-W protease RasP</fullName>
        <ecNumber evidence="13">3.4.24.-</ecNumber>
    </submittedName>
</protein>
<name>A0A2H5Y9V5_9CHLR</name>
<dbReference type="GO" id="GO:0016020">
    <property type="term" value="C:membrane"/>
    <property type="evidence" value="ECO:0007669"/>
    <property type="project" value="UniProtKB-SubCell"/>
</dbReference>
<dbReference type="PANTHER" id="PTHR42837:SF2">
    <property type="entry name" value="MEMBRANE METALLOPROTEASE ARASP2, CHLOROPLASTIC-RELATED"/>
    <property type="match status" value="1"/>
</dbReference>
<feature type="transmembrane region" description="Helical" evidence="11">
    <location>
        <begin position="6"/>
        <end position="25"/>
    </location>
</feature>